<evidence type="ECO:0000313" key="1">
    <source>
        <dbReference type="EMBL" id="MCD2422144.1"/>
    </source>
</evidence>
<reference evidence="1 2" key="1">
    <citation type="submission" date="2021-11" db="EMBL/GenBank/DDBJ databases">
        <title>Genomic of Niabella pedocola.</title>
        <authorList>
            <person name="Wu T."/>
        </authorList>
    </citation>
    <scope>NUCLEOTIDE SEQUENCE [LARGE SCALE GENOMIC DNA]</scope>
    <source>
        <strain evidence="1 2">JCM 31011</strain>
    </source>
</reference>
<evidence type="ECO:0000313" key="2">
    <source>
        <dbReference type="Proteomes" id="UP001199816"/>
    </source>
</evidence>
<gene>
    <name evidence="1" type="ORF">LQ567_05175</name>
</gene>
<name>A0ABS8PM19_9BACT</name>
<dbReference type="EMBL" id="JAJNEC010000004">
    <property type="protein sequence ID" value="MCD2422144.1"/>
    <property type="molecule type" value="Genomic_DNA"/>
</dbReference>
<protein>
    <submittedName>
        <fullName evidence="1">Uncharacterized protein</fullName>
    </submittedName>
</protein>
<sequence length="113" mass="12861">MNKNRKWCSILTGLKMDNVLLKDWLSKAISGQVSSGFVEQAELFQQEFCEKDLIIDLLRRDMALLKEAIAIQGMTDVNSAQYMALEAAVQRLLLDFQKMKNAFIEFVERGAVS</sequence>
<accession>A0ABS8PM19</accession>
<keyword evidence="2" id="KW-1185">Reference proteome</keyword>
<proteinExistence type="predicted"/>
<comment type="caution">
    <text evidence="1">The sequence shown here is derived from an EMBL/GenBank/DDBJ whole genome shotgun (WGS) entry which is preliminary data.</text>
</comment>
<organism evidence="1 2">
    <name type="scientific">Niabella pedocola</name>
    <dbReference type="NCBI Taxonomy" id="1752077"/>
    <lineage>
        <taxon>Bacteria</taxon>
        <taxon>Pseudomonadati</taxon>
        <taxon>Bacteroidota</taxon>
        <taxon>Chitinophagia</taxon>
        <taxon>Chitinophagales</taxon>
        <taxon>Chitinophagaceae</taxon>
        <taxon>Niabella</taxon>
    </lineage>
</organism>
<dbReference type="RefSeq" id="WP_231003047.1">
    <property type="nucleotide sequence ID" value="NZ_JAJNEC010000004.1"/>
</dbReference>
<dbReference type="Proteomes" id="UP001199816">
    <property type="component" value="Unassembled WGS sequence"/>
</dbReference>